<keyword evidence="3" id="KW-1185">Reference proteome</keyword>
<reference evidence="2 3" key="1">
    <citation type="submission" date="2024-04" db="EMBL/GenBank/DDBJ databases">
        <authorList>
            <person name="Fracassetti M."/>
        </authorList>
    </citation>
    <scope>NUCLEOTIDE SEQUENCE [LARGE SCALE GENOMIC DNA]</scope>
</reference>
<feature type="region of interest" description="Disordered" evidence="1">
    <location>
        <begin position="46"/>
        <end position="76"/>
    </location>
</feature>
<dbReference type="Proteomes" id="UP001497516">
    <property type="component" value="Chromosome 7"/>
</dbReference>
<evidence type="ECO:0000313" key="3">
    <source>
        <dbReference type="Proteomes" id="UP001497516"/>
    </source>
</evidence>
<gene>
    <name evidence="2" type="ORF">LTRI10_LOCUS42581</name>
</gene>
<evidence type="ECO:0000256" key="1">
    <source>
        <dbReference type="SAM" id="MobiDB-lite"/>
    </source>
</evidence>
<protein>
    <submittedName>
        <fullName evidence="2">Uncharacterized protein</fullName>
    </submittedName>
</protein>
<proteinExistence type="predicted"/>
<evidence type="ECO:0000313" key="2">
    <source>
        <dbReference type="EMBL" id="CAL1402593.1"/>
    </source>
</evidence>
<sequence length="147" mass="17200">MIDKREEHDRFKVVYSRRRPLKKSVEEVLYQLRTDVVEDKVENTGAEMEVDEDYQEKEVDPQVGNTGKKCEEDPQEKNIEEMAEKQIEKTGEKLDEEVDIEEQVFEPTVPMVTHYTDPNTTFEEIMQIAHEAATADVEEPPTREEVL</sequence>
<dbReference type="AlphaFoldDB" id="A0AAV2FYI6"/>
<organism evidence="2 3">
    <name type="scientific">Linum trigynum</name>
    <dbReference type="NCBI Taxonomy" id="586398"/>
    <lineage>
        <taxon>Eukaryota</taxon>
        <taxon>Viridiplantae</taxon>
        <taxon>Streptophyta</taxon>
        <taxon>Embryophyta</taxon>
        <taxon>Tracheophyta</taxon>
        <taxon>Spermatophyta</taxon>
        <taxon>Magnoliopsida</taxon>
        <taxon>eudicotyledons</taxon>
        <taxon>Gunneridae</taxon>
        <taxon>Pentapetalae</taxon>
        <taxon>rosids</taxon>
        <taxon>fabids</taxon>
        <taxon>Malpighiales</taxon>
        <taxon>Linaceae</taxon>
        <taxon>Linum</taxon>
    </lineage>
</organism>
<accession>A0AAV2FYI6</accession>
<name>A0AAV2FYI6_9ROSI</name>
<dbReference type="EMBL" id="OZ034820">
    <property type="protein sequence ID" value="CAL1402593.1"/>
    <property type="molecule type" value="Genomic_DNA"/>
</dbReference>